<proteinExistence type="predicted"/>
<keyword evidence="2" id="KW-1185">Reference proteome</keyword>
<accession>A0A512RPT2</accession>
<dbReference type="EMBL" id="BKAU01000005">
    <property type="protein sequence ID" value="GEP97697.1"/>
    <property type="molecule type" value="Genomic_DNA"/>
</dbReference>
<organism evidence="1 2">
    <name type="scientific">Chitinophaga cymbidii</name>
    <dbReference type="NCBI Taxonomy" id="1096750"/>
    <lineage>
        <taxon>Bacteria</taxon>
        <taxon>Pseudomonadati</taxon>
        <taxon>Bacteroidota</taxon>
        <taxon>Chitinophagia</taxon>
        <taxon>Chitinophagales</taxon>
        <taxon>Chitinophagaceae</taxon>
        <taxon>Chitinophaga</taxon>
    </lineage>
</organism>
<protein>
    <recommendedName>
        <fullName evidence="3">Conjugal transfer protein TraI</fullName>
    </recommendedName>
</protein>
<evidence type="ECO:0008006" key="3">
    <source>
        <dbReference type="Google" id="ProtNLM"/>
    </source>
</evidence>
<name>A0A512RPT2_9BACT</name>
<gene>
    <name evidence="1" type="ORF">CCY01nite_39570</name>
</gene>
<comment type="caution">
    <text evidence="1">The sequence shown here is derived from an EMBL/GenBank/DDBJ whole genome shotgun (WGS) entry which is preliminary data.</text>
</comment>
<dbReference type="RefSeq" id="WP_222614453.1">
    <property type="nucleotide sequence ID" value="NZ_BKAU01000005.1"/>
</dbReference>
<dbReference type="Proteomes" id="UP000321436">
    <property type="component" value="Unassembled WGS sequence"/>
</dbReference>
<evidence type="ECO:0000313" key="1">
    <source>
        <dbReference type="EMBL" id="GEP97697.1"/>
    </source>
</evidence>
<evidence type="ECO:0000313" key="2">
    <source>
        <dbReference type="Proteomes" id="UP000321436"/>
    </source>
</evidence>
<dbReference type="AlphaFoldDB" id="A0A512RPT2"/>
<sequence>MFTSVQQTKAQLVIVEAIKAVAKKVIRAIDLGVQKLQNSTIDLQNVQKQIENTLSKLKLNEISEWTNRQKELYQKYFEELRRVKAILSYYRQFSDILNIYKQLFEEYKRAYELVTQDNNFSPPEKEYIYSVYGGILEASISSVDDILTIMQSFTIQMSDAERLELISQTSKAMDEHLSALRQFNGRNQLLSLQRAKSQAEIETVKKLYGIQ</sequence>
<reference evidence="1 2" key="1">
    <citation type="submission" date="2019-07" db="EMBL/GenBank/DDBJ databases">
        <title>Whole genome shotgun sequence of Chitinophaga cymbidii NBRC 109752.</title>
        <authorList>
            <person name="Hosoyama A."/>
            <person name="Uohara A."/>
            <person name="Ohji S."/>
            <person name="Ichikawa N."/>
        </authorList>
    </citation>
    <scope>NUCLEOTIDE SEQUENCE [LARGE SCALE GENOMIC DNA]</scope>
    <source>
        <strain evidence="1 2">NBRC 109752</strain>
    </source>
</reference>